<dbReference type="InterPro" id="IPR043767">
    <property type="entry name" value="DUF5713"/>
</dbReference>
<evidence type="ECO:0000313" key="2">
    <source>
        <dbReference type="Proteomes" id="UP000036097"/>
    </source>
</evidence>
<sequence length="113" mass="12702">MSISNGQLQGYGFLTGMYSDGYFPDFLVDKLKIILIELCESIEANNPNSEESLLLLTHAATERINELGEEFEDNGSELETEAREVIAGDFDFIVRSYGFADVDIEDVIAPREW</sequence>
<dbReference type="PATRIC" id="fig|1195763.3.peg.4237"/>
<evidence type="ECO:0000313" key="1">
    <source>
        <dbReference type="EMBL" id="KLV03433.1"/>
    </source>
</evidence>
<comment type="caution">
    <text evidence="1">The sequence shown here is derived from an EMBL/GenBank/DDBJ whole genome shotgun (WGS) entry which is preliminary data.</text>
</comment>
<dbReference type="OrthoDB" id="8795357at2"/>
<proteinExistence type="predicted"/>
<accession>A0A0J1GUN6</accession>
<dbReference type="Proteomes" id="UP000036097">
    <property type="component" value="Unassembled WGS sequence"/>
</dbReference>
<name>A0A0J1GUN6_9GAMM</name>
<gene>
    <name evidence="1" type="ORF">ABT56_19795</name>
</gene>
<dbReference type="STRING" id="1195763.ABT56_19795"/>
<organism evidence="1 2">
    <name type="scientific">Photobacterium aquae</name>
    <dbReference type="NCBI Taxonomy" id="1195763"/>
    <lineage>
        <taxon>Bacteria</taxon>
        <taxon>Pseudomonadati</taxon>
        <taxon>Pseudomonadota</taxon>
        <taxon>Gammaproteobacteria</taxon>
        <taxon>Vibrionales</taxon>
        <taxon>Vibrionaceae</taxon>
        <taxon>Photobacterium</taxon>
    </lineage>
</organism>
<keyword evidence="2" id="KW-1185">Reference proteome</keyword>
<dbReference type="Pfam" id="PF18977">
    <property type="entry name" value="DUF5713"/>
    <property type="match status" value="1"/>
</dbReference>
<dbReference type="AlphaFoldDB" id="A0A0J1GUN6"/>
<dbReference type="EMBL" id="LDOT01000034">
    <property type="protein sequence ID" value="KLV03433.1"/>
    <property type="molecule type" value="Genomic_DNA"/>
</dbReference>
<reference evidence="1 2" key="1">
    <citation type="submission" date="2015-05" db="EMBL/GenBank/DDBJ databases">
        <title>Photobacterium galathea sp. nov.</title>
        <authorList>
            <person name="Machado H."/>
            <person name="Gram L."/>
        </authorList>
    </citation>
    <scope>NUCLEOTIDE SEQUENCE [LARGE SCALE GENOMIC DNA]</scope>
    <source>
        <strain evidence="1 2">CGMCC 1.12159</strain>
    </source>
</reference>
<dbReference type="RefSeq" id="WP_047880637.1">
    <property type="nucleotide sequence ID" value="NZ_LDOT01000034.1"/>
</dbReference>
<protein>
    <submittedName>
        <fullName evidence="1">Uncharacterized protein</fullName>
    </submittedName>
</protein>